<reference evidence="2 3" key="1">
    <citation type="submission" date="2020-08" db="EMBL/GenBank/DDBJ databases">
        <title>Sequencing the genomes of 1000 actinobacteria strains.</title>
        <authorList>
            <person name="Klenk H.-P."/>
        </authorList>
    </citation>
    <scope>NUCLEOTIDE SEQUENCE [LARGE SCALE GENOMIC DNA]</scope>
    <source>
        <strain evidence="2 3">DSM 44598</strain>
    </source>
</reference>
<dbReference type="Pfam" id="PF26468">
    <property type="entry name" value="GIY_YIG_3"/>
    <property type="match status" value="1"/>
</dbReference>
<proteinExistence type="predicted"/>
<dbReference type="InterPro" id="IPR058782">
    <property type="entry name" value="GIY_YIG_3"/>
</dbReference>
<organism evidence="2 3">
    <name type="scientific">Nocardiopsis metallicus</name>
    <dbReference type="NCBI Taxonomy" id="179819"/>
    <lineage>
        <taxon>Bacteria</taxon>
        <taxon>Bacillati</taxon>
        <taxon>Actinomycetota</taxon>
        <taxon>Actinomycetes</taxon>
        <taxon>Streptosporangiales</taxon>
        <taxon>Nocardiopsidaceae</taxon>
        <taxon>Nocardiopsis</taxon>
    </lineage>
</organism>
<dbReference type="EMBL" id="JACHDO010000001">
    <property type="protein sequence ID" value="MBB5491260.1"/>
    <property type="molecule type" value="Genomic_DNA"/>
</dbReference>
<gene>
    <name evidence="2" type="ORF">HNR07_002397</name>
</gene>
<evidence type="ECO:0000313" key="2">
    <source>
        <dbReference type="EMBL" id="MBB5491260.1"/>
    </source>
</evidence>
<name>A0A840W305_9ACTN</name>
<feature type="domain" description="GIY-YIG" evidence="1">
    <location>
        <begin position="4"/>
        <end position="229"/>
    </location>
</feature>
<dbReference type="RefSeq" id="WP_221318786.1">
    <property type="nucleotide sequence ID" value="NZ_BAAAKM010000045.1"/>
</dbReference>
<dbReference type="Proteomes" id="UP000579647">
    <property type="component" value="Unassembled WGS sequence"/>
</dbReference>
<comment type="caution">
    <text evidence="2">The sequence shown here is derived from an EMBL/GenBank/DDBJ whole genome shotgun (WGS) entry which is preliminary data.</text>
</comment>
<evidence type="ECO:0000259" key="1">
    <source>
        <dbReference type="Pfam" id="PF26468"/>
    </source>
</evidence>
<keyword evidence="3" id="KW-1185">Reference proteome</keyword>
<dbReference type="AlphaFoldDB" id="A0A840W305"/>
<protein>
    <recommendedName>
        <fullName evidence="1">GIY-YIG domain-containing protein</fullName>
    </recommendedName>
</protein>
<evidence type="ECO:0000313" key="3">
    <source>
        <dbReference type="Proteomes" id="UP000579647"/>
    </source>
</evidence>
<sequence length="234" mass="26122">MSTTRQRHIDEFYALLDDLARVVGGPRLLRDCTGRDAWPSHGVYFFLEEGERLPSGKHRVVRVGTHALTPTSRTTLWKRLAQHRGNRSGGGDHRASIFRRHVGAALIGRDDSHDGLLEAWLAPSRSPAWTSHEAEVERRVSEYVGRMPFLWLPVPTGADGNSDRGFVERNCIALLSGASGTLKAPSRTWLGYHAVSPKVRASGLWNVNHVEESYDPAVLDLIRDLVRRCGDQTE</sequence>
<accession>A0A840W305</accession>